<evidence type="ECO:0000256" key="1">
    <source>
        <dbReference type="SAM" id="SignalP"/>
    </source>
</evidence>
<name>A0A067KGN4_JATCU</name>
<evidence type="ECO:0000313" key="3">
    <source>
        <dbReference type="Proteomes" id="UP000027138"/>
    </source>
</evidence>
<evidence type="ECO:0000313" key="2">
    <source>
        <dbReference type="EMBL" id="KDP35396.1"/>
    </source>
</evidence>
<organism evidence="2 3">
    <name type="scientific">Jatropha curcas</name>
    <name type="common">Barbados nut</name>
    <dbReference type="NCBI Taxonomy" id="180498"/>
    <lineage>
        <taxon>Eukaryota</taxon>
        <taxon>Viridiplantae</taxon>
        <taxon>Streptophyta</taxon>
        <taxon>Embryophyta</taxon>
        <taxon>Tracheophyta</taxon>
        <taxon>Spermatophyta</taxon>
        <taxon>Magnoliopsida</taxon>
        <taxon>eudicotyledons</taxon>
        <taxon>Gunneridae</taxon>
        <taxon>Pentapetalae</taxon>
        <taxon>rosids</taxon>
        <taxon>fabids</taxon>
        <taxon>Malpighiales</taxon>
        <taxon>Euphorbiaceae</taxon>
        <taxon>Crotonoideae</taxon>
        <taxon>Jatropheae</taxon>
        <taxon>Jatropha</taxon>
    </lineage>
</organism>
<keyword evidence="1" id="KW-0732">Signal</keyword>
<keyword evidence="3" id="KW-1185">Reference proteome</keyword>
<accession>A0A067KGN4</accession>
<dbReference type="Proteomes" id="UP000027138">
    <property type="component" value="Unassembled WGS sequence"/>
</dbReference>
<dbReference type="EMBL" id="KK914488">
    <property type="protein sequence ID" value="KDP35396.1"/>
    <property type="molecule type" value="Genomic_DNA"/>
</dbReference>
<gene>
    <name evidence="2" type="ORF">JCGZ_10380</name>
</gene>
<feature type="chain" id="PRO_5001639541" description="Secreted protein" evidence="1">
    <location>
        <begin position="21"/>
        <end position="83"/>
    </location>
</feature>
<dbReference type="AlphaFoldDB" id="A0A067KGN4"/>
<sequence>MPPPLCHCAIKFPLLVLVSCERSRQASCDFSLAIDVATPLLISGNLVTTEWLQRLPRRCRRLSLSLRLFPRGTTSVTSSRRVL</sequence>
<evidence type="ECO:0008006" key="4">
    <source>
        <dbReference type="Google" id="ProtNLM"/>
    </source>
</evidence>
<proteinExistence type="predicted"/>
<feature type="signal peptide" evidence="1">
    <location>
        <begin position="1"/>
        <end position="20"/>
    </location>
</feature>
<protein>
    <recommendedName>
        <fullName evidence="4">Secreted protein</fullName>
    </recommendedName>
</protein>
<reference evidence="2 3" key="1">
    <citation type="journal article" date="2014" name="PLoS ONE">
        <title>Global Analysis of Gene Expression Profiles in Physic Nut (Jatropha curcas L.) Seedlings Exposed to Salt Stress.</title>
        <authorList>
            <person name="Zhang L."/>
            <person name="Zhang C."/>
            <person name="Wu P."/>
            <person name="Chen Y."/>
            <person name="Li M."/>
            <person name="Jiang H."/>
            <person name="Wu G."/>
        </authorList>
    </citation>
    <scope>NUCLEOTIDE SEQUENCE [LARGE SCALE GENOMIC DNA]</scope>
    <source>
        <strain evidence="3">cv. GZQX0401</strain>
        <tissue evidence="2">Young leaves</tissue>
    </source>
</reference>